<evidence type="ECO:0000313" key="1">
    <source>
        <dbReference type="Proteomes" id="UP000887576"/>
    </source>
</evidence>
<organism evidence="1 2">
    <name type="scientific">Panagrolaimus sp. JU765</name>
    <dbReference type="NCBI Taxonomy" id="591449"/>
    <lineage>
        <taxon>Eukaryota</taxon>
        <taxon>Metazoa</taxon>
        <taxon>Ecdysozoa</taxon>
        <taxon>Nematoda</taxon>
        <taxon>Chromadorea</taxon>
        <taxon>Rhabditida</taxon>
        <taxon>Tylenchina</taxon>
        <taxon>Panagrolaimomorpha</taxon>
        <taxon>Panagrolaimoidea</taxon>
        <taxon>Panagrolaimidae</taxon>
        <taxon>Panagrolaimus</taxon>
    </lineage>
</organism>
<reference evidence="2" key="1">
    <citation type="submission" date="2022-11" db="UniProtKB">
        <authorList>
            <consortium name="WormBaseParasite"/>
        </authorList>
    </citation>
    <scope>IDENTIFICATION</scope>
</reference>
<dbReference type="WBParaSite" id="JU765_v2.g15671.t1">
    <property type="protein sequence ID" value="JU765_v2.g15671.t1"/>
    <property type="gene ID" value="JU765_v2.g15671"/>
</dbReference>
<evidence type="ECO:0000313" key="2">
    <source>
        <dbReference type="WBParaSite" id="JU765_v2.g15671.t1"/>
    </source>
</evidence>
<sequence>MSGDFPLTFPAQRRSHFDSSKHNSTSDIAAQAPLPKIKSTGFEQVYLPKLPFCLIPQRFLKFASFHFHQHGHVLFGRRSTNW</sequence>
<protein>
    <submittedName>
        <fullName evidence="2">Uncharacterized protein</fullName>
    </submittedName>
</protein>
<accession>A0AC34QF15</accession>
<dbReference type="Proteomes" id="UP000887576">
    <property type="component" value="Unplaced"/>
</dbReference>
<name>A0AC34QF15_9BILA</name>
<proteinExistence type="predicted"/>